<protein>
    <submittedName>
        <fullName evidence="2">Uncharacterized protein</fullName>
    </submittedName>
</protein>
<proteinExistence type="predicted"/>
<feature type="region of interest" description="Disordered" evidence="1">
    <location>
        <begin position="85"/>
        <end position="108"/>
    </location>
</feature>
<organism evidence="2 3">
    <name type="scientific">Euplotes crassus</name>
    <dbReference type="NCBI Taxonomy" id="5936"/>
    <lineage>
        <taxon>Eukaryota</taxon>
        <taxon>Sar</taxon>
        <taxon>Alveolata</taxon>
        <taxon>Ciliophora</taxon>
        <taxon>Intramacronucleata</taxon>
        <taxon>Spirotrichea</taxon>
        <taxon>Hypotrichia</taxon>
        <taxon>Euplotida</taxon>
        <taxon>Euplotidae</taxon>
        <taxon>Moneuplotes</taxon>
    </lineage>
</organism>
<keyword evidence="3" id="KW-1185">Reference proteome</keyword>
<evidence type="ECO:0000313" key="3">
    <source>
        <dbReference type="Proteomes" id="UP001295684"/>
    </source>
</evidence>
<feature type="compositionally biased region" description="Acidic residues" evidence="1">
    <location>
        <begin position="239"/>
        <end position="248"/>
    </location>
</feature>
<evidence type="ECO:0000313" key="2">
    <source>
        <dbReference type="EMBL" id="CAI2365939.1"/>
    </source>
</evidence>
<reference evidence="2" key="1">
    <citation type="submission" date="2023-07" db="EMBL/GenBank/DDBJ databases">
        <authorList>
            <consortium name="AG Swart"/>
            <person name="Singh M."/>
            <person name="Singh A."/>
            <person name="Seah K."/>
            <person name="Emmerich C."/>
        </authorList>
    </citation>
    <scope>NUCLEOTIDE SEQUENCE</scope>
    <source>
        <strain evidence="2">DP1</strain>
    </source>
</reference>
<feature type="region of interest" description="Disordered" evidence="1">
    <location>
        <begin position="126"/>
        <end position="145"/>
    </location>
</feature>
<name>A0AAD1UBU7_EUPCR</name>
<gene>
    <name evidence="2" type="ORF">ECRASSUSDP1_LOCUS7208</name>
</gene>
<comment type="caution">
    <text evidence="2">The sequence shown here is derived from an EMBL/GenBank/DDBJ whole genome shotgun (WGS) entry which is preliminary data.</text>
</comment>
<dbReference type="Proteomes" id="UP001295684">
    <property type="component" value="Unassembled WGS sequence"/>
</dbReference>
<feature type="compositionally biased region" description="Polar residues" evidence="1">
    <location>
        <begin position="18"/>
        <end position="34"/>
    </location>
</feature>
<evidence type="ECO:0000256" key="1">
    <source>
        <dbReference type="SAM" id="MobiDB-lite"/>
    </source>
</evidence>
<feature type="compositionally biased region" description="Polar residues" evidence="1">
    <location>
        <begin position="134"/>
        <end position="145"/>
    </location>
</feature>
<dbReference type="AlphaFoldDB" id="A0AAD1UBU7"/>
<sequence>MHPFGEPPQISFLRRSKNITPSVSNDNSLSYRSGNSGGAQASFMISPAASPLKRSSKQVFQFGTPKIHEPQSVATKSGKELTAIDLPFSPLIPPQDRSRSPSNSSEHEVINIKEAAKNSKLSKFARSNRPLERSASSVMSESQDSFVKEIEEEIKQREIDGVDDFVPSGLRKQIDEEIEKNKYKKLSLSQIEEEKKIKKFRIEIVKRKPPVPVESINNSVVSTQQDHSRLSALMKKYEDDDDSDQDDDYIDPYERLIKHKKLDESVTLANAELKLVNYSKISQDSRLIKVIRSDSPFDEVEGSYKSRKRNTYYKPPRTVVFNPDRNFGTDLEE</sequence>
<feature type="region of interest" description="Disordered" evidence="1">
    <location>
        <begin position="220"/>
        <end position="248"/>
    </location>
</feature>
<feature type="region of interest" description="Disordered" evidence="1">
    <location>
        <begin position="1"/>
        <end position="42"/>
    </location>
</feature>
<accession>A0AAD1UBU7</accession>
<dbReference type="EMBL" id="CAMPGE010007015">
    <property type="protein sequence ID" value="CAI2365939.1"/>
    <property type="molecule type" value="Genomic_DNA"/>
</dbReference>